<protein>
    <submittedName>
        <fullName evidence="2">Fasciclin domain-containing protein</fullName>
    </submittedName>
</protein>
<dbReference type="PROSITE" id="PS50213">
    <property type="entry name" value="FAS1"/>
    <property type="match status" value="1"/>
</dbReference>
<proteinExistence type="predicted"/>
<dbReference type="InterPro" id="IPR036378">
    <property type="entry name" value="FAS1_dom_sf"/>
</dbReference>
<gene>
    <name evidence="2" type="ORF">ACFQGB_01940</name>
</gene>
<comment type="caution">
    <text evidence="2">The sequence shown here is derived from an EMBL/GenBank/DDBJ whole genome shotgun (WGS) entry which is preliminary data.</text>
</comment>
<dbReference type="Proteomes" id="UP001596395">
    <property type="component" value="Unassembled WGS sequence"/>
</dbReference>
<evidence type="ECO:0000259" key="1">
    <source>
        <dbReference type="PROSITE" id="PS50213"/>
    </source>
</evidence>
<dbReference type="InterPro" id="IPR000782">
    <property type="entry name" value="FAS1_domain"/>
</dbReference>
<dbReference type="InterPro" id="IPR006311">
    <property type="entry name" value="TAT_signal"/>
</dbReference>
<dbReference type="PROSITE" id="PS51318">
    <property type="entry name" value="TAT"/>
    <property type="match status" value="1"/>
</dbReference>
<dbReference type="RefSeq" id="WP_336348636.1">
    <property type="nucleotide sequence ID" value="NZ_JAZAQL010000001.1"/>
</dbReference>
<dbReference type="InterPro" id="IPR050904">
    <property type="entry name" value="Adhesion/Biosynth-related"/>
</dbReference>
<dbReference type="Gene3D" id="2.30.180.10">
    <property type="entry name" value="FAS1 domain"/>
    <property type="match status" value="1"/>
</dbReference>
<dbReference type="PANTHER" id="PTHR10900">
    <property type="entry name" value="PERIOSTIN-RELATED"/>
    <property type="match status" value="1"/>
</dbReference>
<feature type="domain" description="FAS1" evidence="1">
    <location>
        <begin position="42"/>
        <end position="176"/>
    </location>
</feature>
<organism evidence="2 3">
    <name type="scientific">Halorubellus litoreus</name>
    <dbReference type="NCBI Taxonomy" id="755308"/>
    <lineage>
        <taxon>Archaea</taxon>
        <taxon>Methanobacteriati</taxon>
        <taxon>Methanobacteriota</taxon>
        <taxon>Stenosarchaea group</taxon>
        <taxon>Halobacteria</taxon>
        <taxon>Halobacteriales</taxon>
        <taxon>Halorubellaceae</taxon>
        <taxon>Halorubellus</taxon>
    </lineage>
</organism>
<dbReference type="AlphaFoldDB" id="A0ABD5VAT2"/>
<evidence type="ECO:0000313" key="2">
    <source>
        <dbReference type="EMBL" id="MFC6951613.1"/>
    </source>
</evidence>
<dbReference type="Pfam" id="PF02469">
    <property type="entry name" value="Fasciclin"/>
    <property type="match status" value="1"/>
</dbReference>
<dbReference type="PANTHER" id="PTHR10900:SF77">
    <property type="entry name" value="FI19380P1"/>
    <property type="match status" value="1"/>
</dbReference>
<dbReference type="EMBL" id="JBHSXN010000001">
    <property type="protein sequence ID" value="MFC6951613.1"/>
    <property type="molecule type" value="Genomic_DNA"/>
</dbReference>
<name>A0ABD5VAT2_9EURY</name>
<accession>A0ABD5VAT2</accession>
<dbReference type="SUPFAM" id="SSF82153">
    <property type="entry name" value="FAS1 domain"/>
    <property type="match status" value="1"/>
</dbReference>
<dbReference type="SMART" id="SM00554">
    <property type="entry name" value="FAS1"/>
    <property type="match status" value="1"/>
</dbReference>
<keyword evidence="3" id="KW-1185">Reference proteome</keyword>
<reference evidence="2 3" key="1">
    <citation type="journal article" date="2019" name="Int. J. Syst. Evol. Microbiol.">
        <title>The Global Catalogue of Microorganisms (GCM) 10K type strain sequencing project: providing services to taxonomists for standard genome sequencing and annotation.</title>
        <authorList>
            <consortium name="The Broad Institute Genomics Platform"/>
            <consortium name="The Broad Institute Genome Sequencing Center for Infectious Disease"/>
            <person name="Wu L."/>
            <person name="Ma J."/>
        </authorList>
    </citation>
    <scope>NUCLEOTIDE SEQUENCE [LARGE SCALE GENOMIC DNA]</scope>
    <source>
        <strain evidence="2 3">GX26</strain>
    </source>
</reference>
<dbReference type="FunFam" id="2.30.180.10:FF:000032">
    <property type="entry name" value="Fasciclin domain-containing protein, putative"/>
    <property type="match status" value="1"/>
</dbReference>
<sequence length="178" mass="17994">MTPIDRRTVLKTLTTGTLLATGAGTVAARPGKGNRQGASAEQTITEIAAGDPATFSTLVAALQETGLGTALDSDDGQYTVFAPTNAAFEALLDALGATPAQLLARDDLATILKYHVTKGRRYAPSIVNPAPVKMLAGGNVTTDGTTLNGGGLGGAEIVATDIEAKNGVVHVIDGVLLP</sequence>
<evidence type="ECO:0000313" key="3">
    <source>
        <dbReference type="Proteomes" id="UP001596395"/>
    </source>
</evidence>